<proteinExistence type="predicted"/>
<accession>A0AAV9UPH8</accession>
<gene>
    <name evidence="1" type="ORF">TWF696_006666</name>
</gene>
<dbReference type="EMBL" id="JAVHNQ010000005">
    <property type="protein sequence ID" value="KAK6346542.1"/>
    <property type="molecule type" value="Genomic_DNA"/>
</dbReference>
<dbReference type="Proteomes" id="UP001375240">
    <property type="component" value="Unassembled WGS sequence"/>
</dbReference>
<comment type="caution">
    <text evidence="1">The sequence shown here is derived from an EMBL/GenBank/DDBJ whole genome shotgun (WGS) entry which is preliminary data.</text>
</comment>
<keyword evidence="2" id="KW-1185">Reference proteome</keyword>
<reference evidence="1 2" key="1">
    <citation type="submission" date="2019-10" db="EMBL/GenBank/DDBJ databases">
        <authorList>
            <person name="Palmer J.M."/>
        </authorList>
    </citation>
    <scope>NUCLEOTIDE SEQUENCE [LARGE SCALE GENOMIC DNA]</scope>
    <source>
        <strain evidence="1 2">TWF696</strain>
    </source>
</reference>
<protein>
    <submittedName>
        <fullName evidence="1">Uncharacterized protein</fullName>
    </submittedName>
</protein>
<organism evidence="1 2">
    <name type="scientific">Orbilia brochopaga</name>
    <dbReference type="NCBI Taxonomy" id="3140254"/>
    <lineage>
        <taxon>Eukaryota</taxon>
        <taxon>Fungi</taxon>
        <taxon>Dikarya</taxon>
        <taxon>Ascomycota</taxon>
        <taxon>Pezizomycotina</taxon>
        <taxon>Orbiliomycetes</taxon>
        <taxon>Orbiliales</taxon>
        <taxon>Orbiliaceae</taxon>
        <taxon>Orbilia</taxon>
    </lineage>
</organism>
<evidence type="ECO:0000313" key="1">
    <source>
        <dbReference type="EMBL" id="KAK6346542.1"/>
    </source>
</evidence>
<name>A0AAV9UPH8_9PEZI</name>
<dbReference type="AlphaFoldDB" id="A0AAV9UPH8"/>
<sequence length="483" mass="52932">MIQISIVATVVCNFELDANDDQASEWLINSKATATGLGYAKFDAELVGPNGNVKVRIQDAHLAPYEGAQQLDSYQRHPMLRVLWKPVPSPGLMTDRGLTSYLKSVVEEPGDNLCDRTTSNLMSCLSIIGHKNPYSRVLELGAGKFAKTALEALSGNSIFPQLHSYTIAKFNDDNQLAGFNVDLQTGEPEGSEIIPPELQFDLIILPDSQESGGHLVQRPKELKARLGAWGSILAVSPPRGNIPLTKHGLVAIRSKSTKDQEILFIHRMEDVEIKVDSDASTAPVLVVEYTPTTLGDIFVEEISRVTGRKPMRMLPGGVSKDTVSTKSQIISLLEINNSVLSVGSEFELSRIKVLTEQASRIMWVTAGNLLNSQTPDRSLMFGLSRAIMAEQPGLEFYVSDVDDLSAHLKRTARNILSIFTRTDPGIADREFIQRDGVAHVSRFIPDDGLNEAFRRSQGATVQLPLEQAQNVHLKSPQAVPATN</sequence>
<evidence type="ECO:0000313" key="2">
    <source>
        <dbReference type="Proteomes" id="UP001375240"/>
    </source>
</evidence>